<name>A0A238JEL8_9RHOB</name>
<protein>
    <submittedName>
        <fullName evidence="6">Tellurite resistance protein TehA</fullName>
    </submittedName>
</protein>
<dbReference type="InterPro" id="IPR038665">
    <property type="entry name" value="Voltage-dep_anion_channel_sf"/>
</dbReference>
<feature type="transmembrane region" description="Helical" evidence="5">
    <location>
        <begin position="174"/>
        <end position="192"/>
    </location>
</feature>
<evidence type="ECO:0000256" key="5">
    <source>
        <dbReference type="SAM" id="Phobius"/>
    </source>
</evidence>
<dbReference type="AlphaFoldDB" id="A0A238JEL8"/>
<evidence type="ECO:0000256" key="1">
    <source>
        <dbReference type="ARBA" id="ARBA00004141"/>
    </source>
</evidence>
<keyword evidence="4 5" id="KW-0472">Membrane</keyword>
<evidence type="ECO:0000256" key="2">
    <source>
        <dbReference type="ARBA" id="ARBA00022692"/>
    </source>
</evidence>
<keyword evidence="7" id="KW-1185">Reference proteome</keyword>
<dbReference type="Gene3D" id="1.50.10.150">
    <property type="entry name" value="Voltage-dependent anion channel"/>
    <property type="match status" value="1"/>
</dbReference>
<comment type="subcellular location">
    <subcellularLocation>
        <location evidence="1">Membrane</location>
        <topology evidence="1">Multi-pass membrane protein</topology>
    </subcellularLocation>
</comment>
<feature type="transmembrane region" description="Helical" evidence="5">
    <location>
        <begin position="236"/>
        <end position="255"/>
    </location>
</feature>
<accession>A0A238JEL8</accession>
<dbReference type="CDD" id="cd09323">
    <property type="entry name" value="TDT_SLAC1_like"/>
    <property type="match status" value="1"/>
</dbReference>
<evidence type="ECO:0000256" key="4">
    <source>
        <dbReference type="ARBA" id="ARBA00023136"/>
    </source>
</evidence>
<dbReference type="Pfam" id="PF03595">
    <property type="entry name" value="SLAC1"/>
    <property type="match status" value="1"/>
</dbReference>
<proteinExistence type="predicted"/>
<feature type="transmembrane region" description="Helical" evidence="5">
    <location>
        <begin position="46"/>
        <end position="68"/>
    </location>
</feature>
<dbReference type="OrthoDB" id="958273at2"/>
<feature type="transmembrane region" description="Helical" evidence="5">
    <location>
        <begin position="289"/>
        <end position="308"/>
    </location>
</feature>
<dbReference type="Proteomes" id="UP000225972">
    <property type="component" value="Unassembled WGS sequence"/>
</dbReference>
<dbReference type="RefSeq" id="WP_099246894.1">
    <property type="nucleotide sequence ID" value="NZ_FXXP01000002.1"/>
</dbReference>
<evidence type="ECO:0000256" key="3">
    <source>
        <dbReference type="ARBA" id="ARBA00022989"/>
    </source>
</evidence>
<feature type="transmembrane region" description="Helical" evidence="5">
    <location>
        <begin position="204"/>
        <end position="224"/>
    </location>
</feature>
<feature type="transmembrane region" description="Helical" evidence="5">
    <location>
        <begin position="16"/>
        <end position="34"/>
    </location>
</feature>
<dbReference type="EMBL" id="FXXP01000002">
    <property type="protein sequence ID" value="SMX29098.1"/>
    <property type="molecule type" value="Genomic_DNA"/>
</dbReference>
<evidence type="ECO:0000313" key="6">
    <source>
        <dbReference type="EMBL" id="SMX29098.1"/>
    </source>
</evidence>
<feature type="transmembrane region" description="Helical" evidence="5">
    <location>
        <begin position="114"/>
        <end position="136"/>
    </location>
</feature>
<evidence type="ECO:0000313" key="7">
    <source>
        <dbReference type="Proteomes" id="UP000225972"/>
    </source>
</evidence>
<sequence>MPDTSLNQAHSRLEHFPVTIFATVMGLTGFSLALHQSEQMLALPGYLSGAVLVLAVMVFLAVGVLYALKFLRHRSAVRAEWNHPVKMAFFPAISIGLLLISVALRDVAFAQARVLWMVATAMQAVLTLSVISGWIGKRPFQTVQMSPAWFIPAVGNVVVPVAGVSFGFPEISWLFFSAGMMFWLILLTLVFNRLVFHDPLPGRLLPTLAILIAPPAIGFLSWLQLNDGHLDAFARILFYTAIIFATITLVQLPGLVQLPFSLSFWALSFPVAALTLATLKYSVLTGSSVIEVLGFTFLAILAVILLGLSWRTMVAAMRGEICRPD</sequence>
<feature type="transmembrane region" description="Helical" evidence="5">
    <location>
        <begin position="88"/>
        <end position="108"/>
    </location>
</feature>
<gene>
    <name evidence="6" type="primary">tehA</name>
    <name evidence="6" type="ORF">TRP8649_03229</name>
</gene>
<dbReference type="InterPro" id="IPR004695">
    <property type="entry name" value="SLAC1/Mae1/Ssu1/TehA"/>
</dbReference>
<keyword evidence="3 5" id="KW-1133">Transmembrane helix</keyword>
<dbReference type="PANTHER" id="PTHR37955:SF1">
    <property type="entry name" value="DEP DOMAIN-CONTAINING PROTEIN"/>
    <property type="match status" value="1"/>
</dbReference>
<dbReference type="GO" id="GO:0046583">
    <property type="term" value="F:monoatomic cation efflux transmembrane transporter activity"/>
    <property type="evidence" value="ECO:0007669"/>
    <property type="project" value="TreeGrafter"/>
</dbReference>
<feature type="transmembrane region" description="Helical" evidence="5">
    <location>
        <begin position="262"/>
        <end position="283"/>
    </location>
</feature>
<dbReference type="InterPro" id="IPR052951">
    <property type="entry name" value="Tellurite_res_ion_channel"/>
</dbReference>
<feature type="transmembrane region" description="Helical" evidence="5">
    <location>
        <begin position="148"/>
        <end position="168"/>
    </location>
</feature>
<reference evidence="7" key="1">
    <citation type="submission" date="2017-05" db="EMBL/GenBank/DDBJ databases">
        <authorList>
            <person name="Rodrigo-Torres L."/>
            <person name="Arahal R. D."/>
            <person name="Lucena T."/>
        </authorList>
    </citation>
    <scope>NUCLEOTIDE SEQUENCE [LARGE SCALE GENOMIC DNA]</scope>
    <source>
        <strain evidence="7">CECT 8649</strain>
    </source>
</reference>
<dbReference type="PANTHER" id="PTHR37955">
    <property type="entry name" value="TELLURITE RESISTANCE PROTEIN TEHA"/>
    <property type="match status" value="1"/>
</dbReference>
<dbReference type="GO" id="GO:0005886">
    <property type="term" value="C:plasma membrane"/>
    <property type="evidence" value="ECO:0007669"/>
    <property type="project" value="TreeGrafter"/>
</dbReference>
<organism evidence="6 7">
    <name type="scientific">Pelagimonas phthalicica</name>
    <dbReference type="NCBI Taxonomy" id="1037362"/>
    <lineage>
        <taxon>Bacteria</taxon>
        <taxon>Pseudomonadati</taxon>
        <taxon>Pseudomonadota</taxon>
        <taxon>Alphaproteobacteria</taxon>
        <taxon>Rhodobacterales</taxon>
        <taxon>Roseobacteraceae</taxon>
        <taxon>Pelagimonas</taxon>
    </lineage>
</organism>
<keyword evidence="2 5" id="KW-0812">Transmembrane</keyword>